<accession>A0A6J6E680</accession>
<evidence type="ECO:0000313" key="1">
    <source>
        <dbReference type="EMBL" id="CAB4568878.1"/>
    </source>
</evidence>
<reference evidence="1" key="1">
    <citation type="submission" date="2020-05" db="EMBL/GenBank/DDBJ databases">
        <authorList>
            <person name="Chiriac C."/>
            <person name="Salcher M."/>
            <person name="Ghai R."/>
            <person name="Kavagutti S V."/>
        </authorList>
    </citation>
    <scope>NUCLEOTIDE SEQUENCE</scope>
</reference>
<dbReference type="SUPFAM" id="SSF109998">
    <property type="entry name" value="Triger factor/SurA peptide-binding domain-like"/>
    <property type="match status" value="1"/>
</dbReference>
<dbReference type="PROSITE" id="PS51257">
    <property type="entry name" value="PROKAR_LIPOPROTEIN"/>
    <property type="match status" value="1"/>
</dbReference>
<name>A0A6J6E680_9ZZZZ</name>
<dbReference type="Gene3D" id="1.10.4030.10">
    <property type="entry name" value="Porin chaperone SurA, peptide-binding domain"/>
    <property type="match status" value="1"/>
</dbReference>
<dbReference type="EMBL" id="CAEZTT010000008">
    <property type="protein sequence ID" value="CAB4568878.1"/>
    <property type="molecule type" value="Genomic_DNA"/>
</dbReference>
<protein>
    <submittedName>
        <fullName evidence="1">Unannotated protein</fullName>
    </submittedName>
</protein>
<organism evidence="1">
    <name type="scientific">freshwater metagenome</name>
    <dbReference type="NCBI Taxonomy" id="449393"/>
    <lineage>
        <taxon>unclassified sequences</taxon>
        <taxon>metagenomes</taxon>
        <taxon>ecological metagenomes</taxon>
    </lineage>
</organism>
<dbReference type="InterPro" id="IPR027304">
    <property type="entry name" value="Trigger_fact/SurA_dom_sf"/>
</dbReference>
<proteinExistence type="predicted"/>
<gene>
    <name evidence="1" type="ORF">UFOPK1726_00157</name>
</gene>
<dbReference type="AlphaFoldDB" id="A0A6J6E680"/>
<sequence length="196" mass="20670">MKFRNFLIVGLVAALLTGCGATDAGSAANVAGTSISEAALADALMELSNEVTAADLGISDAELTAQVLNRLVITELVRKLGSEAEVTVSETEIVAERSRIQNEFGSEAELIQAGLQQAIAPSLINSVFEISLYASKIGEKLEPNGTDTDRTSAFESFLFSYVDSADIKISPRYGTWDKTQAAITPPSNPLVSNPGE</sequence>